<dbReference type="Proteomes" id="UP001459277">
    <property type="component" value="Unassembled WGS sequence"/>
</dbReference>
<organism evidence="3 4">
    <name type="scientific">Lithocarpus litseifolius</name>
    <dbReference type="NCBI Taxonomy" id="425828"/>
    <lineage>
        <taxon>Eukaryota</taxon>
        <taxon>Viridiplantae</taxon>
        <taxon>Streptophyta</taxon>
        <taxon>Embryophyta</taxon>
        <taxon>Tracheophyta</taxon>
        <taxon>Spermatophyta</taxon>
        <taxon>Magnoliopsida</taxon>
        <taxon>eudicotyledons</taxon>
        <taxon>Gunneridae</taxon>
        <taxon>Pentapetalae</taxon>
        <taxon>rosids</taxon>
        <taxon>fabids</taxon>
        <taxon>Fagales</taxon>
        <taxon>Fagaceae</taxon>
        <taxon>Lithocarpus</taxon>
    </lineage>
</organism>
<accession>A0AAW2C7D8</accession>
<evidence type="ECO:0000313" key="3">
    <source>
        <dbReference type="EMBL" id="KAK9994171.1"/>
    </source>
</evidence>
<dbReference type="InterPro" id="IPR023213">
    <property type="entry name" value="CAT-like_dom_sf"/>
</dbReference>
<name>A0AAW2C7D8_9ROSI</name>
<evidence type="ECO:0000313" key="4">
    <source>
        <dbReference type="Proteomes" id="UP001459277"/>
    </source>
</evidence>
<protein>
    <recommendedName>
        <fullName evidence="5">Benzyl alcohol O-benzoyltransferase</fullName>
    </recommendedName>
</protein>
<sequence length="178" mass="20145">MAILAPSPTSLVFKVRRCEPQLIAPAKPTPHEFKPLSDVDDVERCQITVIQFYHFDHSMQGKDPVIVIREALAQTLVFYYPFADHFGDAPYPPFSFMDELLFDVPGSGEMLNCPLLLIQVTRLKCRGFIFALRFNHVMNAMGEMAQGATAPSILPVWQRELLNARDPPRVLKETRKGS</sequence>
<keyword evidence="4" id="KW-1185">Reference proteome</keyword>
<comment type="caution">
    <text evidence="3">The sequence shown here is derived from an EMBL/GenBank/DDBJ whole genome shotgun (WGS) entry which is preliminary data.</text>
</comment>
<keyword evidence="2" id="KW-0808">Transferase</keyword>
<dbReference type="PANTHER" id="PTHR31147:SF66">
    <property type="entry name" value="OS05G0315700 PROTEIN"/>
    <property type="match status" value="1"/>
</dbReference>
<comment type="similarity">
    <text evidence="1">Belongs to the plant acyltransferase family.</text>
</comment>
<dbReference type="GO" id="GO:0016740">
    <property type="term" value="F:transferase activity"/>
    <property type="evidence" value="ECO:0007669"/>
    <property type="project" value="UniProtKB-KW"/>
</dbReference>
<gene>
    <name evidence="3" type="ORF">SO802_023874</name>
</gene>
<dbReference type="PANTHER" id="PTHR31147">
    <property type="entry name" value="ACYL TRANSFERASE 4"/>
    <property type="match status" value="1"/>
</dbReference>
<dbReference type="Gene3D" id="3.30.559.10">
    <property type="entry name" value="Chloramphenicol acetyltransferase-like domain"/>
    <property type="match status" value="2"/>
</dbReference>
<dbReference type="AlphaFoldDB" id="A0AAW2C7D8"/>
<dbReference type="EMBL" id="JAZDWU010000008">
    <property type="protein sequence ID" value="KAK9994171.1"/>
    <property type="molecule type" value="Genomic_DNA"/>
</dbReference>
<dbReference type="InterPro" id="IPR050898">
    <property type="entry name" value="Plant_acyltransferase"/>
</dbReference>
<reference evidence="3 4" key="1">
    <citation type="submission" date="2024-01" db="EMBL/GenBank/DDBJ databases">
        <title>A telomere-to-telomere, gap-free genome of sweet tea (Lithocarpus litseifolius).</title>
        <authorList>
            <person name="Zhou J."/>
        </authorList>
    </citation>
    <scope>NUCLEOTIDE SEQUENCE [LARGE SCALE GENOMIC DNA]</scope>
    <source>
        <strain evidence="3">Zhou-2022a</strain>
        <tissue evidence="3">Leaf</tissue>
    </source>
</reference>
<dbReference type="Pfam" id="PF02458">
    <property type="entry name" value="Transferase"/>
    <property type="match status" value="2"/>
</dbReference>
<proteinExistence type="inferred from homology"/>
<evidence type="ECO:0000256" key="1">
    <source>
        <dbReference type="ARBA" id="ARBA00009861"/>
    </source>
</evidence>
<evidence type="ECO:0000256" key="2">
    <source>
        <dbReference type="ARBA" id="ARBA00022679"/>
    </source>
</evidence>
<evidence type="ECO:0008006" key="5">
    <source>
        <dbReference type="Google" id="ProtNLM"/>
    </source>
</evidence>